<reference evidence="2" key="1">
    <citation type="submission" date="2023-02" db="EMBL/GenBank/DDBJ databases">
        <title>Complete genome sequence of Lactobacillus curvatus CACC879 isolated from Pig feces.</title>
        <authorList>
            <person name="Park S."/>
            <person name="Park M.A."/>
            <person name="Kim D.-H."/>
            <person name="Kim Y."/>
        </authorList>
    </citation>
    <scope>NUCLEOTIDE SEQUENCE</scope>
    <source>
        <strain evidence="2">CACC879</strain>
    </source>
</reference>
<dbReference type="AlphaFoldDB" id="A0AAJ5REF2"/>
<dbReference type="Proteomes" id="UP001215533">
    <property type="component" value="Chromosome"/>
</dbReference>
<gene>
    <name evidence="2" type="ORF">PSR33_05560</name>
</gene>
<proteinExistence type="predicted"/>
<name>A0AAJ5REF2_LATCU</name>
<protein>
    <submittedName>
        <fullName evidence="2">Uncharacterized protein</fullName>
    </submittedName>
</protein>
<dbReference type="EMBL" id="CP117683">
    <property type="protein sequence ID" value="WDC91656.1"/>
    <property type="molecule type" value="Genomic_DNA"/>
</dbReference>
<evidence type="ECO:0000313" key="2">
    <source>
        <dbReference type="EMBL" id="WDC91656.1"/>
    </source>
</evidence>
<accession>A0AAJ5REF2</accession>
<feature type="transmembrane region" description="Helical" evidence="1">
    <location>
        <begin position="6"/>
        <end position="25"/>
    </location>
</feature>
<evidence type="ECO:0000313" key="3">
    <source>
        <dbReference type="Proteomes" id="UP001215533"/>
    </source>
</evidence>
<keyword evidence="1" id="KW-0472">Membrane</keyword>
<keyword evidence="1" id="KW-0812">Transmembrane</keyword>
<sequence>MNKKVYWIIGVIIIFTGGVFGTVKYQQHQAKERERISWLAPHYNDSKDYILLSTDVDKLNDKQEKKFYGIARGVIESENPDISFTNLDDYSLFVKKAVGKHNYYIKYVCENPTTKLRFETTAKVTLKKESLKGTNKFDYWDYESDLDDY</sequence>
<evidence type="ECO:0000256" key="1">
    <source>
        <dbReference type="SAM" id="Phobius"/>
    </source>
</evidence>
<organism evidence="2 3">
    <name type="scientific">Latilactobacillus curvatus</name>
    <name type="common">Lactobacillus curvatus</name>
    <dbReference type="NCBI Taxonomy" id="28038"/>
    <lineage>
        <taxon>Bacteria</taxon>
        <taxon>Bacillati</taxon>
        <taxon>Bacillota</taxon>
        <taxon>Bacilli</taxon>
        <taxon>Lactobacillales</taxon>
        <taxon>Lactobacillaceae</taxon>
        <taxon>Latilactobacillus</taxon>
    </lineage>
</organism>
<keyword evidence="1" id="KW-1133">Transmembrane helix</keyword>